<keyword evidence="2" id="KW-0813">Transport</keyword>
<keyword evidence="8 9" id="KW-0472">Membrane</keyword>
<dbReference type="PROSITE" id="PS50929">
    <property type="entry name" value="ABC_TM1F"/>
    <property type="match status" value="1"/>
</dbReference>
<keyword evidence="6 12" id="KW-0067">ATP-binding</keyword>
<dbReference type="InterPro" id="IPR027417">
    <property type="entry name" value="P-loop_NTPase"/>
</dbReference>
<dbReference type="PROSITE" id="PS00211">
    <property type="entry name" value="ABC_TRANSPORTER_1"/>
    <property type="match status" value="1"/>
</dbReference>
<evidence type="ECO:0000256" key="1">
    <source>
        <dbReference type="ARBA" id="ARBA00004651"/>
    </source>
</evidence>
<dbReference type="Gene3D" id="1.20.1560.10">
    <property type="entry name" value="ABC transporter type 1, transmembrane domain"/>
    <property type="match status" value="1"/>
</dbReference>
<dbReference type="InterPro" id="IPR039421">
    <property type="entry name" value="Type_1_exporter"/>
</dbReference>
<dbReference type="GO" id="GO:0016887">
    <property type="term" value="F:ATP hydrolysis activity"/>
    <property type="evidence" value="ECO:0007669"/>
    <property type="project" value="InterPro"/>
</dbReference>
<dbReference type="Proteomes" id="UP000810292">
    <property type="component" value="Unassembled WGS sequence"/>
</dbReference>
<keyword evidence="7 9" id="KW-1133">Transmembrane helix</keyword>
<evidence type="ECO:0000256" key="5">
    <source>
        <dbReference type="ARBA" id="ARBA00022741"/>
    </source>
</evidence>
<dbReference type="InterPro" id="IPR036640">
    <property type="entry name" value="ABC1_TM_sf"/>
</dbReference>
<dbReference type="InterPro" id="IPR011527">
    <property type="entry name" value="ABC1_TM_dom"/>
</dbReference>
<evidence type="ECO:0000256" key="7">
    <source>
        <dbReference type="ARBA" id="ARBA00022989"/>
    </source>
</evidence>
<dbReference type="Pfam" id="PF00664">
    <property type="entry name" value="ABC_membrane"/>
    <property type="match status" value="1"/>
</dbReference>
<comment type="subcellular location">
    <subcellularLocation>
        <location evidence="1">Cell membrane</location>
        <topology evidence="1">Multi-pass membrane protein</topology>
    </subcellularLocation>
</comment>
<evidence type="ECO:0000259" key="10">
    <source>
        <dbReference type="PROSITE" id="PS50893"/>
    </source>
</evidence>
<evidence type="ECO:0000259" key="11">
    <source>
        <dbReference type="PROSITE" id="PS50929"/>
    </source>
</evidence>
<evidence type="ECO:0000313" key="12">
    <source>
        <dbReference type="EMBL" id="MBO8468724.1"/>
    </source>
</evidence>
<evidence type="ECO:0000256" key="2">
    <source>
        <dbReference type="ARBA" id="ARBA00022448"/>
    </source>
</evidence>
<feature type="transmembrane region" description="Helical" evidence="9">
    <location>
        <begin position="21"/>
        <end position="42"/>
    </location>
</feature>
<dbReference type="EMBL" id="JADIMF010000047">
    <property type="protein sequence ID" value="MBO8468724.1"/>
    <property type="molecule type" value="Genomic_DNA"/>
</dbReference>
<dbReference type="Gene3D" id="3.40.50.300">
    <property type="entry name" value="P-loop containing nucleotide triphosphate hydrolases"/>
    <property type="match status" value="1"/>
</dbReference>
<accession>A0A9D9NCU6</accession>
<dbReference type="Pfam" id="PF00005">
    <property type="entry name" value="ABC_tran"/>
    <property type="match status" value="1"/>
</dbReference>
<feature type="domain" description="ABC transmembrane type-1" evidence="11">
    <location>
        <begin position="22"/>
        <end position="305"/>
    </location>
</feature>
<evidence type="ECO:0000256" key="4">
    <source>
        <dbReference type="ARBA" id="ARBA00022692"/>
    </source>
</evidence>
<dbReference type="InterPro" id="IPR017871">
    <property type="entry name" value="ABC_transporter-like_CS"/>
</dbReference>
<dbReference type="InterPro" id="IPR003593">
    <property type="entry name" value="AAA+_ATPase"/>
</dbReference>
<dbReference type="SMART" id="SM00382">
    <property type="entry name" value="AAA"/>
    <property type="match status" value="1"/>
</dbReference>
<dbReference type="SUPFAM" id="SSF52540">
    <property type="entry name" value="P-loop containing nucleoside triphosphate hydrolases"/>
    <property type="match status" value="1"/>
</dbReference>
<dbReference type="PANTHER" id="PTHR24221">
    <property type="entry name" value="ATP-BINDING CASSETTE SUB-FAMILY B"/>
    <property type="match status" value="1"/>
</dbReference>
<dbReference type="SUPFAM" id="SSF90123">
    <property type="entry name" value="ABC transporter transmembrane region"/>
    <property type="match status" value="1"/>
</dbReference>
<dbReference type="AlphaFoldDB" id="A0A9D9NCU6"/>
<dbReference type="InterPro" id="IPR003439">
    <property type="entry name" value="ABC_transporter-like_ATP-bd"/>
</dbReference>
<feature type="transmembrane region" description="Helical" evidence="9">
    <location>
        <begin position="54"/>
        <end position="72"/>
    </location>
</feature>
<dbReference type="GO" id="GO:0005524">
    <property type="term" value="F:ATP binding"/>
    <property type="evidence" value="ECO:0007669"/>
    <property type="project" value="UniProtKB-KW"/>
</dbReference>
<evidence type="ECO:0000256" key="3">
    <source>
        <dbReference type="ARBA" id="ARBA00022475"/>
    </source>
</evidence>
<evidence type="ECO:0000313" key="13">
    <source>
        <dbReference type="Proteomes" id="UP000810292"/>
    </source>
</evidence>
<dbReference type="PANTHER" id="PTHR24221:SF654">
    <property type="entry name" value="ATP-BINDING CASSETTE SUB-FAMILY B MEMBER 6"/>
    <property type="match status" value="1"/>
</dbReference>
<dbReference type="PROSITE" id="PS50893">
    <property type="entry name" value="ABC_TRANSPORTER_2"/>
    <property type="match status" value="1"/>
</dbReference>
<protein>
    <submittedName>
        <fullName evidence="12">ABC transporter ATP-binding protein</fullName>
    </submittedName>
</protein>
<evidence type="ECO:0000256" key="8">
    <source>
        <dbReference type="ARBA" id="ARBA00023136"/>
    </source>
</evidence>
<dbReference type="GO" id="GO:0005886">
    <property type="term" value="C:plasma membrane"/>
    <property type="evidence" value="ECO:0007669"/>
    <property type="project" value="UniProtKB-SubCell"/>
</dbReference>
<evidence type="ECO:0000256" key="6">
    <source>
        <dbReference type="ARBA" id="ARBA00022840"/>
    </source>
</evidence>
<reference evidence="12" key="2">
    <citation type="journal article" date="2021" name="PeerJ">
        <title>Extensive microbial diversity within the chicken gut microbiome revealed by metagenomics and culture.</title>
        <authorList>
            <person name="Gilroy R."/>
            <person name="Ravi A."/>
            <person name="Getino M."/>
            <person name="Pursley I."/>
            <person name="Horton D.L."/>
            <person name="Alikhan N.F."/>
            <person name="Baker D."/>
            <person name="Gharbi K."/>
            <person name="Hall N."/>
            <person name="Watson M."/>
            <person name="Adriaenssens E.M."/>
            <person name="Foster-Nyarko E."/>
            <person name="Jarju S."/>
            <person name="Secka A."/>
            <person name="Antonio M."/>
            <person name="Oren A."/>
            <person name="Chaudhuri R.R."/>
            <person name="La Ragione R."/>
            <person name="Hildebrand F."/>
            <person name="Pallen M.J."/>
        </authorList>
    </citation>
    <scope>NUCLEOTIDE SEQUENCE</scope>
    <source>
        <strain evidence="12">14700</strain>
    </source>
</reference>
<dbReference type="GO" id="GO:0140359">
    <property type="term" value="F:ABC-type transporter activity"/>
    <property type="evidence" value="ECO:0007669"/>
    <property type="project" value="InterPro"/>
</dbReference>
<keyword evidence="5" id="KW-0547">Nucleotide-binding</keyword>
<reference evidence="12" key="1">
    <citation type="submission" date="2020-10" db="EMBL/GenBank/DDBJ databases">
        <authorList>
            <person name="Gilroy R."/>
        </authorList>
    </citation>
    <scope>NUCLEOTIDE SEQUENCE</scope>
    <source>
        <strain evidence="12">14700</strain>
    </source>
</reference>
<feature type="transmembrane region" description="Helical" evidence="9">
    <location>
        <begin position="249"/>
        <end position="269"/>
    </location>
</feature>
<comment type="caution">
    <text evidence="12">The sequence shown here is derived from an EMBL/GenBank/DDBJ whole genome shotgun (WGS) entry which is preliminary data.</text>
</comment>
<dbReference type="CDD" id="cd07346">
    <property type="entry name" value="ABC_6TM_exporters"/>
    <property type="match status" value="1"/>
</dbReference>
<name>A0A9D9NCU6_9SPIO</name>
<evidence type="ECO:0000256" key="9">
    <source>
        <dbReference type="SAM" id="Phobius"/>
    </source>
</evidence>
<feature type="transmembrane region" description="Helical" evidence="9">
    <location>
        <begin position="141"/>
        <end position="158"/>
    </location>
</feature>
<proteinExistence type="predicted"/>
<sequence>MSTQSPLKRLWEMGKDEHGKLIAAIVLASAAVMFGVIPYFIAAFLIEGLLNHEIIVKTVMTSAITAFAAFVLKSIMYSKALSLSHRATFQIMRNIRAAILDKLPRLPLGTIIDTPSGKLKQIIVDQVETMERPLAHLLPELSSNILTPVLIFIFLLFLDWRMALLSLVSVPVGMAFMMLVMAGYGKDYEGSVKVSQELNSSITEYVNGIEVIKTFNQAEGSYKTLAERAKKNASYYYNWMRKCQTKVSFSKALAPATLITILPVGWLFYSSGTLSSATFILTIMLSMGIAEPLLHAFDFTDTLAQIGTIVNNVDSLLKAEEQDHPDKPVEMNNHGIMLKNVSFSYDEKTEILHDVTATVPEGGITAIVGPSGGGKSTIAKLIAGFWDIKQGELTIGGKDIRAIPLSQLYDMTAYVGQDNFLFDDTVMENIRVGKKSASDKDVMKAAELSGCLDFITKLENGFGTRVGSGGTRLSGGERQRLAIARAMLKDAPVVIFDEATAYMDPENETKVQNAIRKLIQGKTVIMIAHRLSTITDADNILVVDKGRIEAEGKHDELLVTCPLYRSMYQAHMSAKDGE</sequence>
<gene>
    <name evidence="12" type="ORF">IAA72_02935</name>
</gene>
<keyword evidence="4 9" id="KW-0812">Transmembrane</keyword>
<feature type="domain" description="ABC transporter" evidence="10">
    <location>
        <begin position="336"/>
        <end position="570"/>
    </location>
</feature>
<organism evidence="12 13">
    <name type="scientific">Candidatus Ornithospirochaeta stercoravium</name>
    <dbReference type="NCBI Taxonomy" id="2840897"/>
    <lineage>
        <taxon>Bacteria</taxon>
        <taxon>Pseudomonadati</taxon>
        <taxon>Spirochaetota</taxon>
        <taxon>Spirochaetia</taxon>
        <taxon>Spirochaetales</taxon>
        <taxon>Spirochaetaceae</taxon>
        <taxon>Spirochaetaceae incertae sedis</taxon>
        <taxon>Candidatus Ornithospirochaeta</taxon>
    </lineage>
</organism>
<keyword evidence="3" id="KW-1003">Cell membrane</keyword>
<dbReference type="FunFam" id="3.40.50.300:FF:000221">
    <property type="entry name" value="Multidrug ABC transporter ATP-binding protein"/>
    <property type="match status" value="1"/>
</dbReference>
<feature type="transmembrane region" description="Helical" evidence="9">
    <location>
        <begin position="164"/>
        <end position="184"/>
    </location>
</feature>